<evidence type="ECO:0000313" key="3">
    <source>
        <dbReference type="Proteomes" id="UP000472277"/>
    </source>
</evidence>
<dbReference type="AlphaFoldDB" id="A0A673WFR9"/>
<protein>
    <submittedName>
        <fullName evidence="2">Zgc:113208</fullName>
    </submittedName>
</protein>
<proteinExistence type="predicted"/>
<feature type="region of interest" description="Disordered" evidence="1">
    <location>
        <begin position="1"/>
        <end position="130"/>
    </location>
</feature>
<reference evidence="2" key="1">
    <citation type="submission" date="2025-08" db="UniProtKB">
        <authorList>
            <consortium name="Ensembl"/>
        </authorList>
    </citation>
    <scope>IDENTIFICATION</scope>
</reference>
<sequence length="332" mass="37855">MTRRNMGKSSRTTSTKRKASSSETSLPDCKKLKSKDRGKTSANNALNKGPTGRNMTRRNMGKSSRTTSTKRKASSSETSLPDCKKLKSKDRGKTSANNALNKEKVKMKKGSSKKKHKFLRSSEVSLNSKDASQKMIRDGCLEVSKNDKGQLVFKDFPQFQPNMSPKEVLQAGSFGGTYFRPIYSRVTKQNCKDEWKKLPEDWLKGLNIPTQVASLTYRDSVNTYKVKCGGSLEMWESSGWIVTQDPYGWFQWYCRFYHGRRTKDDERQIGRWAKCAGVKGRWRNNLIAKVVRSGCGFDNPTISPVVRQTLQHWGYRLTKEDYKEGAKRVKPK</sequence>
<dbReference type="InParanoid" id="A0A673WFR9"/>
<name>A0A673WFR9_SALTR</name>
<accession>A0A673WFR9</accession>
<feature type="compositionally biased region" description="Basic residues" evidence="1">
    <location>
        <begin position="105"/>
        <end position="119"/>
    </location>
</feature>
<dbReference type="Proteomes" id="UP000472277">
    <property type="component" value="Chromosome 15"/>
</dbReference>
<reference evidence="2" key="2">
    <citation type="submission" date="2025-09" db="UniProtKB">
        <authorList>
            <consortium name="Ensembl"/>
        </authorList>
    </citation>
    <scope>IDENTIFICATION</scope>
</reference>
<dbReference type="GeneTree" id="ENSGT00660000097471"/>
<feature type="compositionally biased region" description="Basic and acidic residues" evidence="1">
    <location>
        <begin position="28"/>
        <end position="39"/>
    </location>
</feature>
<organism evidence="2 3">
    <name type="scientific">Salmo trutta</name>
    <name type="common">Brown trout</name>
    <dbReference type="NCBI Taxonomy" id="8032"/>
    <lineage>
        <taxon>Eukaryota</taxon>
        <taxon>Metazoa</taxon>
        <taxon>Chordata</taxon>
        <taxon>Craniata</taxon>
        <taxon>Vertebrata</taxon>
        <taxon>Euteleostomi</taxon>
        <taxon>Actinopterygii</taxon>
        <taxon>Neopterygii</taxon>
        <taxon>Teleostei</taxon>
        <taxon>Protacanthopterygii</taxon>
        <taxon>Salmoniformes</taxon>
        <taxon>Salmonidae</taxon>
        <taxon>Salmoninae</taxon>
        <taxon>Salmo</taxon>
    </lineage>
</organism>
<dbReference type="PANTHER" id="PTHR37948:SF1">
    <property type="entry name" value="BLL5189 PROTEIN"/>
    <property type="match status" value="1"/>
</dbReference>
<feature type="compositionally biased region" description="Basic and acidic residues" evidence="1">
    <location>
        <begin position="82"/>
        <end position="93"/>
    </location>
</feature>
<evidence type="ECO:0000313" key="2">
    <source>
        <dbReference type="Ensembl" id="ENSSTUP00000007056.1"/>
    </source>
</evidence>
<dbReference type="PANTHER" id="PTHR37948">
    <property type="entry name" value="ZGC:113208"/>
    <property type="match status" value="1"/>
</dbReference>
<keyword evidence="3" id="KW-1185">Reference proteome</keyword>
<evidence type="ECO:0000256" key="1">
    <source>
        <dbReference type="SAM" id="MobiDB-lite"/>
    </source>
</evidence>
<dbReference type="Ensembl" id="ENSSTUT00000007503.1">
    <property type="protein sequence ID" value="ENSSTUP00000007056.1"/>
    <property type="gene ID" value="ENSSTUG00000003430.1"/>
</dbReference>